<feature type="compositionally biased region" description="Low complexity" evidence="1">
    <location>
        <begin position="178"/>
        <end position="191"/>
    </location>
</feature>
<feature type="region of interest" description="Disordered" evidence="1">
    <location>
        <begin position="396"/>
        <end position="461"/>
    </location>
</feature>
<accession>A0AAE9FD92</accession>
<feature type="compositionally biased region" description="Basic and acidic residues" evidence="1">
    <location>
        <begin position="450"/>
        <end position="461"/>
    </location>
</feature>
<proteinExistence type="predicted"/>
<dbReference type="Proteomes" id="UP000829354">
    <property type="component" value="Chromosome X"/>
</dbReference>
<feature type="region of interest" description="Disordered" evidence="1">
    <location>
        <begin position="71"/>
        <end position="193"/>
    </location>
</feature>
<name>A0AAE9FD92_CAEBR</name>
<feature type="compositionally biased region" description="Polar residues" evidence="1">
    <location>
        <begin position="418"/>
        <end position="448"/>
    </location>
</feature>
<sequence length="461" mass="52787">MNRTLETLDPFHEKAAYHIRTFATEIQRDPDQIANSKAFLALLKHFNPLAKLPPNLLKALGVLRAEEASDPCSHESTAGEIENPQPVQSNNVHPSTTSNSETGNIQLKALRVVKTEESSDPSFHEPTSGAVENPQLVDPSTISNSETGNTQLNRRNEVKSEKTSDPSLHESTSKEVENPQPVNNQFPPVINHEPPLYYQKQQSKCDNSNLLHVPYDQWIPKNECFVCAKEQLKTYESTKIEKNQIVHILTSCFMVQQMTFERVKLVLRSVSQKMCTAHIGQSCMYTYHVLGMKNNNVYEVQVDKFKYYHDVFRVIRRFQRYVLENKPTDVTMFNTKKILNRFIQNNDVTNLFGKMMREKAYLTFNVLDEAKFTEIIMADEDFREFLPLDMKLRNAAETPQKRTPQKRKFTGDSLAVVPTTSSNMQPNYMTNNGATLPTPQHEPSTSTYEPLEKVPKTEPAW</sequence>
<dbReference type="EMBL" id="CP092625">
    <property type="protein sequence ID" value="UMM43605.1"/>
    <property type="molecule type" value="Genomic_DNA"/>
</dbReference>
<evidence type="ECO:0000313" key="3">
    <source>
        <dbReference type="Proteomes" id="UP000829354"/>
    </source>
</evidence>
<feature type="compositionally biased region" description="Polar residues" evidence="1">
    <location>
        <begin position="138"/>
        <end position="153"/>
    </location>
</feature>
<feature type="compositionally biased region" description="Basic and acidic residues" evidence="1">
    <location>
        <begin position="154"/>
        <end position="177"/>
    </location>
</feature>
<feature type="compositionally biased region" description="Polar residues" evidence="1">
    <location>
        <begin position="85"/>
        <end position="105"/>
    </location>
</feature>
<organism evidence="2 3">
    <name type="scientific">Caenorhabditis briggsae</name>
    <dbReference type="NCBI Taxonomy" id="6238"/>
    <lineage>
        <taxon>Eukaryota</taxon>
        <taxon>Metazoa</taxon>
        <taxon>Ecdysozoa</taxon>
        <taxon>Nematoda</taxon>
        <taxon>Chromadorea</taxon>
        <taxon>Rhabditida</taxon>
        <taxon>Rhabditina</taxon>
        <taxon>Rhabditomorpha</taxon>
        <taxon>Rhabditoidea</taxon>
        <taxon>Rhabditidae</taxon>
        <taxon>Peloderinae</taxon>
        <taxon>Caenorhabditis</taxon>
    </lineage>
</organism>
<evidence type="ECO:0000313" key="2">
    <source>
        <dbReference type="EMBL" id="UMM43605.1"/>
    </source>
</evidence>
<dbReference type="AlphaFoldDB" id="A0AAE9FD92"/>
<reference evidence="2 3" key="1">
    <citation type="submission" date="2022-04" db="EMBL/GenBank/DDBJ databases">
        <title>Chromosome-level reference genomes for two strains of Caenorhabditis briggsae: an improved platform for comparative genomics.</title>
        <authorList>
            <person name="Stevens L."/>
            <person name="Andersen E."/>
        </authorList>
    </citation>
    <scope>NUCLEOTIDE SEQUENCE [LARGE SCALE GENOMIC DNA]</scope>
    <source>
        <strain evidence="2">VX34</strain>
        <tissue evidence="2">Whole-organism</tissue>
    </source>
</reference>
<gene>
    <name evidence="2" type="ORF">L5515_019049</name>
</gene>
<protein>
    <submittedName>
        <fullName evidence="2">Uncharacterized protein</fullName>
    </submittedName>
</protein>
<evidence type="ECO:0000256" key="1">
    <source>
        <dbReference type="SAM" id="MobiDB-lite"/>
    </source>
</evidence>
<keyword evidence="3" id="KW-1185">Reference proteome</keyword>